<evidence type="ECO:0000313" key="5">
    <source>
        <dbReference type="Proteomes" id="UP000199228"/>
    </source>
</evidence>
<organism evidence="4 5">
    <name type="scientific">Eubacterium oxidoreducens</name>
    <dbReference type="NCBI Taxonomy" id="1732"/>
    <lineage>
        <taxon>Bacteria</taxon>
        <taxon>Bacillati</taxon>
        <taxon>Bacillota</taxon>
        <taxon>Clostridia</taxon>
        <taxon>Eubacteriales</taxon>
        <taxon>Eubacteriaceae</taxon>
        <taxon>Eubacterium</taxon>
    </lineage>
</organism>
<dbReference type="OrthoDB" id="9803432at2"/>
<keyword evidence="5" id="KW-1185">Reference proteome</keyword>
<keyword evidence="2" id="KW-0067">ATP-binding</keyword>
<dbReference type="GO" id="GO:0006310">
    <property type="term" value="P:DNA recombination"/>
    <property type="evidence" value="ECO:0007669"/>
    <property type="project" value="TreeGrafter"/>
</dbReference>
<dbReference type="Pfam" id="PF14490">
    <property type="entry name" value="HHH_RecD2"/>
    <property type="match status" value="1"/>
</dbReference>
<dbReference type="PANTHER" id="PTHR43788:SF6">
    <property type="entry name" value="DNA HELICASE B"/>
    <property type="match status" value="1"/>
</dbReference>
<dbReference type="Gene3D" id="3.40.50.300">
    <property type="entry name" value="P-loop containing nucleotide triphosphate hydrolases"/>
    <property type="match status" value="2"/>
</dbReference>
<dbReference type="CDD" id="cd18809">
    <property type="entry name" value="SF1_C_RecD"/>
    <property type="match status" value="1"/>
</dbReference>
<dbReference type="Gene3D" id="1.10.10.2220">
    <property type="match status" value="1"/>
</dbReference>
<dbReference type="InterPro" id="IPR041451">
    <property type="entry name" value="RecD2_SH13"/>
</dbReference>
<reference evidence="4 5" key="1">
    <citation type="submission" date="2016-10" db="EMBL/GenBank/DDBJ databases">
        <authorList>
            <person name="de Groot N.N."/>
        </authorList>
    </citation>
    <scope>NUCLEOTIDE SEQUENCE [LARGE SCALE GENOMIC DNA]</scope>
    <source>
        <strain evidence="4 5">DSM 3217</strain>
    </source>
</reference>
<dbReference type="GO" id="GO:0017116">
    <property type="term" value="F:single-stranded DNA helicase activity"/>
    <property type="evidence" value="ECO:0007669"/>
    <property type="project" value="TreeGrafter"/>
</dbReference>
<evidence type="ECO:0000313" key="4">
    <source>
        <dbReference type="EMBL" id="SDB27464.1"/>
    </source>
</evidence>
<proteinExistence type="predicted"/>
<name>A0A1G6C3Q2_EUBOX</name>
<dbReference type="Pfam" id="PF13538">
    <property type="entry name" value="UvrD_C_2"/>
    <property type="match status" value="1"/>
</dbReference>
<dbReference type="InterPro" id="IPR027417">
    <property type="entry name" value="P-loop_NTPase"/>
</dbReference>
<evidence type="ECO:0000256" key="1">
    <source>
        <dbReference type="ARBA" id="ARBA00022741"/>
    </source>
</evidence>
<dbReference type="CDD" id="cd17933">
    <property type="entry name" value="DEXSc_RecD-like"/>
    <property type="match status" value="1"/>
</dbReference>
<dbReference type="InterPro" id="IPR029493">
    <property type="entry name" value="RecD2-like_HHH"/>
</dbReference>
<evidence type="ECO:0000259" key="3">
    <source>
        <dbReference type="SMART" id="SM00382"/>
    </source>
</evidence>
<dbReference type="InterPro" id="IPR027785">
    <property type="entry name" value="UvrD-like_helicase_C"/>
</dbReference>
<gene>
    <name evidence="4" type="ORF">SAMN02910417_02027</name>
</gene>
<dbReference type="SUPFAM" id="SSF52540">
    <property type="entry name" value="P-loop containing nucleoside triphosphate hydrolases"/>
    <property type="match status" value="1"/>
</dbReference>
<dbReference type="InterPro" id="IPR003593">
    <property type="entry name" value="AAA+_ATPase"/>
</dbReference>
<feature type="domain" description="AAA+ ATPase" evidence="3">
    <location>
        <begin position="328"/>
        <end position="467"/>
    </location>
</feature>
<dbReference type="Pfam" id="PF13245">
    <property type="entry name" value="AAA_19"/>
    <property type="match status" value="1"/>
</dbReference>
<keyword evidence="1" id="KW-0547">Nucleotide-binding</keyword>
<evidence type="ECO:0000256" key="2">
    <source>
        <dbReference type="ARBA" id="ARBA00022840"/>
    </source>
</evidence>
<dbReference type="EMBL" id="FMXR01000015">
    <property type="protein sequence ID" value="SDB27464.1"/>
    <property type="molecule type" value="Genomic_DNA"/>
</dbReference>
<dbReference type="Proteomes" id="UP000199228">
    <property type="component" value="Unassembled WGS sequence"/>
</dbReference>
<sequence>MTKQIDSTFYGWKFSSEVYQIATEVTNNNFFTAKGQNIPSQLSTLCGDWKEDAHYGKYFEVASAKIRLPQGADEVRAFLMNMKLPNMKDKRISEFVRKFPCLSAMEDVKKIASIRGITLDKAEGIKNAYLNKMERYKFHNAFSCYFELSKKQEKEAFKRFSGNVESLSKNPYLLLWADSINFRQIDEKVKKTSIWQEDSPIRITAGLHQAFKNAERQGQVCLQKQTSLKKSYDILFGSHKKSLNMQKLDTLKNKVRESLLEEEIAEYNGFFYRKDLYEAEKKSAIKIAALLRRQKTFCNVKESIREAEKEKKISLAPSQKEAIKKGIENNFSIITGGPGTGKTTTLNTLLCAYLKVFTQTKICLCAPTGRASRRMTENTKMDARTIHSLLGIHSDYEEPQNKIDADLVVVDEASMCSQMLFASLMSAISVNTTVILVGDKNQLPSVSAGNVLEELILSGTVPTTTLTVTFRQKEGSAIISNASKILEYKGKGELRLDEASDFAIRFVESEEEGMSVLFEELSKSKVSFDNRQVLTPMKKVQLGTQNLNGRLQNAFNPSKAGKPEIRYGKSTFRLGDRVIYLNNDKDVSNGDMGVITQINDAQGFIFVKFSTKILRKFERHELDALTLAYAMTVHKSQGSEFSEVYIPWTKEFKGMRLKRLLYTAVTRATKKVVLICDKESLSYIGTPSAEIVRFSNLGKLLKEATR</sequence>
<accession>A0A1G6C3Q2</accession>
<dbReference type="InterPro" id="IPR050534">
    <property type="entry name" value="Coronavir_polyprotein_1ab"/>
</dbReference>
<dbReference type="Gene3D" id="2.30.30.940">
    <property type="match status" value="1"/>
</dbReference>
<dbReference type="Pfam" id="PF18335">
    <property type="entry name" value="SH3_13"/>
    <property type="match status" value="1"/>
</dbReference>
<dbReference type="GO" id="GO:0009338">
    <property type="term" value="C:exodeoxyribonuclease V complex"/>
    <property type="evidence" value="ECO:0007669"/>
    <property type="project" value="TreeGrafter"/>
</dbReference>
<dbReference type="AlphaFoldDB" id="A0A1G6C3Q2"/>
<protein>
    <submittedName>
        <fullName evidence="4">Exodeoxyribonuclease V alpha subunit</fullName>
    </submittedName>
</protein>
<dbReference type="SMART" id="SM00382">
    <property type="entry name" value="AAA"/>
    <property type="match status" value="1"/>
</dbReference>
<dbReference type="RefSeq" id="WP_090174246.1">
    <property type="nucleotide sequence ID" value="NZ_FMXR01000015.1"/>
</dbReference>
<dbReference type="GO" id="GO:0005524">
    <property type="term" value="F:ATP binding"/>
    <property type="evidence" value="ECO:0007669"/>
    <property type="project" value="UniProtKB-KW"/>
</dbReference>
<dbReference type="STRING" id="1732.SAMN02910417_02027"/>
<dbReference type="PANTHER" id="PTHR43788">
    <property type="entry name" value="DNA2/NAM7 HELICASE FAMILY MEMBER"/>
    <property type="match status" value="1"/>
</dbReference>